<evidence type="ECO:0000313" key="1">
    <source>
        <dbReference type="EMBL" id="BBI60192.1"/>
    </source>
</evidence>
<evidence type="ECO:0000313" key="2">
    <source>
        <dbReference type="Proteomes" id="UP000320231"/>
    </source>
</evidence>
<dbReference type="Proteomes" id="UP000320231">
    <property type="component" value="Chromosome"/>
</dbReference>
<sequence>MAVNQVERAFRAWPVLTGVAKQRGTITYGELGAAIGVHHRAIRYVLATSPPFSVAAGFRARSNFIVF</sequence>
<reference evidence="1 2" key="1">
    <citation type="journal article" date="2019" name="Microbiol. Resour. Announc.">
        <title>Complete Genome Sequence of Halomonas sulfidaeris Strain Esulfide1 Isolated from a Metal Sulfide Rock at a Depth of 2,200 Meters, Obtained Using Nanopore Sequencing.</title>
        <authorList>
            <person name="Saito M."/>
            <person name="Nishigata A."/>
            <person name="Galipon J."/>
            <person name="Arakawa K."/>
        </authorList>
    </citation>
    <scope>NUCLEOTIDE SEQUENCE [LARGE SCALE GENOMIC DNA]</scope>
    <source>
        <strain evidence="1 2">ATCC BAA-803</strain>
    </source>
</reference>
<name>A0A455U2E4_9GAMM</name>
<accession>A0A455U2E4</accession>
<gene>
    <name evidence="1" type="ORF">HSBAA_14980</name>
</gene>
<proteinExistence type="predicted"/>
<dbReference type="KEGG" id="hsr:HSBAA_14980"/>
<protein>
    <submittedName>
        <fullName evidence="1">Uncharacterized protein</fullName>
    </submittedName>
</protein>
<dbReference type="EMBL" id="AP019514">
    <property type="protein sequence ID" value="BBI60192.1"/>
    <property type="molecule type" value="Genomic_DNA"/>
</dbReference>
<organism evidence="1 2">
    <name type="scientific">Vreelandella sulfidaeris</name>
    <dbReference type="NCBI Taxonomy" id="115553"/>
    <lineage>
        <taxon>Bacteria</taxon>
        <taxon>Pseudomonadati</taxon>
        <taxon>Pseudomonadota</taxon>
        <taxon>Gammaproteobacteria</taxon>
        <taxon>Oceanospirillales</taxon>
        <taxon>Halomonadaceae</taxon>
        <taxon>Vreelandella</taxon>
    </lineage>
</organism>
<dbReference type="AlphaFoldDB" id="A0A455U2E4"/>